<gene>
    <name evidence="4" type="ORF">C0Q70_20036</name>
</gene>
<proteinExistence type="predicted"/>
<feature type="compositionally biased region" description="Polar residues" evidence="3">
    <location>
        <begin position="565"/>
        <end position="575"/>
    </location>
</feature>
<dbReference type="OrthoDB" id="75801at2759"/>
<feature type="compositionally biased region" description="Gly residues" evidence="3">
    <location>
        <begin position="173"/>
        <end position="182"/>
    </location>
</feature>
<sequence length="593" mass="66671">MSSKQRLQKVALHLSVYSVDPESLGLNNSPTPEQKEGDAQRIRSSLQLPPSSARPLATRTNASGSSRESSSLASQRTQRASGGEEGSLACGGSLPSSEKRKPFSGNSAKKVRFSGRELTKVPVHKGDLRGFYLGRLAENPSHKTQLPEPFPSRDLIKDLIFGYRPLSEKCAGSSGGQVGGPGDSETGGIRFPGNDPRSKSSMAASGDKGKKSFELRMCKKVAELTQVVHMLFTRNHEKEVELEALKDAYESEISDVLADAQSRIARLEKQQEDALKERTGETDRIRKLLEGAFHEREEEFKRRQEESERQLQEERAECQNLRDMLIHAQRDIEKLRQSVADQLTGRAGEIARREQEMDRLHKQVAGLEQTLRDVRKDSGEALRDLQRSNDKLEKDVLQLHTSLDENQRGREQLAARNKQLEMDIKALKRDFNRRVAEIMNNQARMQKSAPPLSQDQNEELEKLRREVQRYRLELSNRDVNFNRMFTNKQPTYVNRSGGGVLKLYASQPTGNIQSNSNAITMKKEKTMLQGPVILFEEPSELPGDRQRPVSTPAVHAEHDSRLPSICSTPEANQRPGTKLAKPKPLPKEMLFGK</sequence>
<evidence type="ECO:0000313" key="5">
    <source>
        <dbReference type="Proteomes" id="UP000245119"/>
    </source>
</evidence>
<keyword evidence="5" id="KW-1185">Reference proteome</keyword>
<evidence type="ECO:0000313" key="4">
    <source>
        <dbReference type="EMBL" id="PVD19546.1"/>
    </source>
</evidence>
<evidence type="ECO:0000256" key="1">
    <source>
        <dbReference type="ARBA" id="ARBA00023054"/>
    </source>
</evidence>
<comment type="caution">
    <text evidence="4">The sequence shown here is derived from an EMBL/GenBank/DDBJ whole genome shotgun (WGS) entry which is preliminary data.</text>
</comment>
<evidence type="ECO:0000256" key="3">
    <source>
        <dbReference type="SAM" id="MobiDB-lite"/>
    </source>
</evidence>
<dbReference type="Gene3D" id="1.10.287.1490">
    <property type="match status" value="1"/>
</dbReference>
<feature type="region of interest" description="Disordered" evidence="3">
    <location>
        <begin position="171"/>
        <end position="208"/>
    </location>
</feature>
<evidence type="ECO:0000256" key="2">
    <source>
        <dbReference type="SAM" id="Coils"/>
    </source>
</evidence>
<dbReference type="PANTHER" id="PTHR18870:SF9">
    <property type="entry name" value="PROTEIN TAG-278-RELATED"/>
    <property type="match status" value="1"/>
</dbReference>
<reference evidence="4 5" key="1">
    <citation type="submission" date="2018-04" db="EMBL/GenBank/DDBJ databases">
        <title>The genome of golden apple snail Pomacea canaliculata provides insight into stress tolerance and invasive adaptation.</title>
        <authorList>
            <person name="Liu C."/>
            <person name="Liu B."/>
            <person name="Ren Y."/>
            <person name="Zhang Y."/>
            <person name="Wang H."/>
            <person name="Li S."/>
            <person name="Jiang F."/>
            <person name="Yin L."/>
            <person name="Zhang G."/>
            <person name="Qian W."/>
            <person name="Fan W."/>
        </authorList>
    </citation>
    <scope>NUCLEOTIDE SEQUENCE [LARGE SCALE GENOMIC DNA]</scope>
    <source>
        <strain evidence="4">SZHN2017</strain>
        <tissue evidence="4">Muscle</tissue>
    </source>
</reference>
<dbReference type="PANTHER" id="PTHR18870">
    <property type="entry name" value="PROTEIN TAG-278-RELATED"/>
    <property type="match status" value="1"/>
</dbReference>
<feature type="compositionally biased region" description="Low complexity" evidence="3">
    <location>
        <begin position="63"/>
        <end position="74"/>
    </location>
</feature>
<dbReference type="AlphaFoldDB" id="A0A2T7NEF1"/>
<feature type="region of interest" description="Disordered" evidence="3">
    <location>
        <begin position="18"/>
        <end position="112"/>
    </location>
</feature>
<dbReference type="EMBL" id="PZQS01000013">
    <property type="protein sequence ID" value="PVD19546.1"/>
    <property type="molecule type" value="Genomic_DNA"/>
</dbReference>
<name>A0A2T7NEF1_POMCA</name>
<organism evidence="4 5">
    <name type="scientific">Pomacea canaliculata</name>
    <name type="common">Golden apple snail</name>
    <dbReference type="NCBI Taxonomy" id="400727"/>
    <lineage>
        <taxon>Eukaryota</taxon>
        <taxon>Metazoa</taxon>
        <taxon>Spiralia</taxon>
        <taxon>Lophotrochozoa</taxon>
        <taxon>Mollusca</taxon>
        <taxon>Gastropoda</taxon>
        <taxon>Caenogastropoda</taxon>
        <taxon>Architaenioglossa</taxon>
        <taxon>Ampullarioidea</taxon>
        <taxon>Ampullariidae</taxon>
        <taxon>Pomacea</taxon>
    </lineage>
</organism>
<dbReference type="Proteomes" id="UP000245119">
    <property type="component" value="Linkage Group LG13"/>
</dbReference>
<protein>
    <submittedName>
        <fullName evidence="4">Uncharacterized protein</fullName>
    </submittedName>
</protein>
<accession>A0A2T7NEF1</accession>
<feature type="region of interest" description="Disordered" evidence="3">
    <location>
        <begin position="537"/>
        <end position="593"/>
    </location>
</feature>
<feature type="coiled-coil region" evidence="2">
    <location>
        <begin position="250"/>
        <end position="480"/>
    </location>
</feature>
<keyword evidence="1 2" id="KW-0175">Coiled coil</keyword>